<gene>
    <name evidence="5" type="ORF">BdWA1_000917</name>
</gene>
<dbReference type="SMART" id="SM00361">
    <property type="entry name" value="RRM_1"/>
    <property type="match status" value="2"/>
</dbReference>
<protein>
    <submittedName>
        <fullName evidence="5">Bifunctional Nucleotide-binding alpha-beta plait domain superfamily/RNA recognition motif domain/RNA-binding domain superfamily/RNA recognition motif domain</fullName>
    </submittedName>
</protein>
<dbReference type="PROSITE" id="PS50102">
    <property type="entry name" value="RRM"/>
    <property type="match status" value="2"/>
</dbReference>
<dbReference type="AlphaFoldDB" id="A0AAD9PNA7"/>
<feature type="domain" description="RRM" evidence="4">
    <location>
        <begin position="238"/>
        <end position="310"/>
    </location>
</feature>
<dbReference type="InterPro" id="IPR035979">
    <property type="entry name" value="RBD_domain_sf"/>
</dbReference>
<keyword evidence="6" id="KW-1185">Reference proteome</keyword>
<feature type="compositionally biased region" description="Acidic residues" evidence="3">
    <location>
        <begin position="161"/>
        <end position="179"/>
    </location>
</feature>
<reference evidence="5" key="1">
    <citation type="journal article" date="2023" name="Nat. Microbiol.">
        <title>Babesia duncani multi-omics identifies virulence factors and drug targets.</title>
        <authorList>
            <person name="Singh P."/>
            <person name="Lonardi S."/>
            <person name="Liang Q."/>
            <person name="Vydyam P."/>
            <person name="Khabirova E."/>
            <person name="Fang T."/>
            <person name="Gihaz S."/>
            <person name="Thekkiniath J."/>
            <person name="Munshi M."/>
            <person name="Abel S."/>
            <person name="Ciampossin L."/>
            <person name="Batugedara G."/>
            <person name="Gupta M."/>
            <person name="Lu X.M."/>
            <person name="Lenz T."/>
            <person name="Chakravarty S."/>
            <person name="Cornillot E."/>
            <person name="Hu Y."/>
            <person name="Ma W."/>
            <person name="Gonzalez L.M."/>
            <person name="Sanchez S."/>
            <person name="Estrada K."/>
            <person name="Sanchez-Flores A."/>
            <person name="Montero E."/>
            <person name="Harb O.S."/>
            <person name="Le Roch K.G."/>
            <person name="Mamoun C.B."/>
        </authorList>
    </citation>
    <scope>NUCLEOTIDE SEQUENCE</scope>
    <source>
        <strain evidence="5">WA1</strain>
    </source>
</reference>
<accession>A0AAD9PNA7</accession>
<feature type="compositionally biased region" description="Low complexity" evidence="3">
    <location>
        <begin position="64"/>
        <end position="84"/>
    </location>
</feature>
<feature type="compositionally biased region" description="Acidic residues" evidence="3">
    <location>
        <begin position="11"/>
        <end position="24"/>
    </location>
</feature>
<feature type="compositionally biased region" description="Gly residues" evidence="3">
    <location>
        <begin position="409"/>
        <end position="439"/>
    </location>
</feature>
<dbReference type="GeneID" id="94335215"/>
<evidence type="ECO:0000256" key="1">
    <source>
        <dbReference type="ARBA" id="ARBA00022884"/>
    </source>
</evidence>
<evidence type="ECO:0000259" key="4">
    <source>
        <dbReference type="PROSITE" id="PS50102"/>
    </source>
</evidence>
<evidence type="ECO:0000313" key="6">
    <source>
        <dbReference type="Proteomes" id="UP001214638"/>
    </source>
</evidence>
<feature type="region of interest" description="Disordered" evidence="3">
    <location>
        <begin position="408"/>
        <end position="482"/>
    </location>
</feature>
<feature type="domain" description="RRM" evidence="4">
    <location>
        <begin position="330"/>
        <end position="407"/>
    </location>
</feature>
<dbReference type="InterPro" id="IPR012677">
    <property type="entry name" value="Nucleotide-bd_a/b_plait_sf"/>
</dbReference>
<feature type="region of interest" description="Disordered" evidence="3">
    <location>
        <begin position="1"/>
        <end position="235"/>
    </location>
</feature>
<dbReference type="CDD" id="cd00590">
    <property type="entry name" value="RRM_SF"/>
    <property type="match status" value="2"/>
</dbReference>
<proteinExistence type="predicted"/>
<dbReference type="KEGG" id="bdw:94335215"/>
<evidence type="ECO:0000313" key="5">
    <source>
        <dbReference type="EMBL" id="KAK2197914.1"/>
    </source>
</evidence>
<dbReference type="SUPFAM" id="SSF54928">
    <property type="entry name" value="RNA-binding domain, RBD"/>
    <property type="match status" value="2"/>
</dbReference>
<dbReference type="InterPro" id="IPR000504">
    <property type="entry name" value="RRM_dom"/>
</dbReference>
<dbReference type="EMBL" id="JALLKP010000001">
    <property type="protein sequence ID" value="KAK2197914.1"/>
    <property type="molecule type" value="Genomic_DNA"/>
</dbReference>
<organism evidence="5 6">
    <name type="scientific">Babesia duncani</name>
    <dbReference type="NCBI Taxonomy" id="323732"/>
    <lineage>
        <taxon>Eukaryota</taxon>
        <taxon>Sar</taxon>
        <taxon>Alveolata</taxon>
        <taxon>Apicomplexa</taxon>
        <taxon>Aconoidasida</taxon>
        <taxon>Piroplasmida</taxon>
        <taxon>Babesiidae</taxon>
        <taxon>Babesia</taxon>
    </lineage>
</organism>
<dbReference type="Pfam" id="PF00076">
    <property type="entry name" value="RRM_1"/>
    <property type="match status" value="2"/>
</dbReference>
<dbReference type="InterPro" id="IPR003954">
    <property type="entry name" value="RRM_euk-type"/>
</dbReference>
<dbReference type="GO" id="GO:0003729">
    <property type="term" value="F:mRNA binding"/>
    <property type="evidence" value="ECO:0007669"/>
    <property type="project" value="TreeGrafter"/>
</dbReference>
<dbReference type="GO" id="GO:0005634">
    <property type="term" value="C:nucleus"/>
    <property type="evidence" value="ECO:0007669"/>
    <property type="project" value="TreeGrafter"/>
</dbReference>
<dbReference type="Gene3D" id="3.30.70.330">
    <property type="match status" value="2"/>
</dbReference>
<evidence type="ECO:0000256" key="2">
    <source>
        <dbReference type="PROSITE-ProRule" id="PRU00176"/>
    </source>
</evidence>
<feature type="compositionally biased region" description="Basic residues" evidence="3">
    <location>
        <begin position="114"/>
        <end position="125"/>
    </location>
</feature>
<dbReference type="PANTHER" id="PTHR48025">
    <property type="entry name" value="OS02G0815200 PROTEIN"/>
    <property type="match status" value="1"/>
</dbReference>
<dbReference type="SMART" id="SM00360">
    <property type="entry name" value="RRM"/>
    <property type="match status" value="2"/>
</dbReference>
<keyword evidence="1 2" id="KW-0694">RNA-binding</keyword>
<dbReference type="Proteomes" id="UP001214638">
    <property type="component" value="Unassembled WGS sequence"/>
</dbReference>
<feature type="compositionally biased region" description="Acidic residues" evidence="3">
    <location>
        <begin position="131"/>
        <end position="144"/>
    </location>
</feature>
<comment type="caution">
    <text evidence="5">The sequence shown here is derived from an EMBL/GenBank/DDBJ whole genome shotgun (WGS) entry which is preliminary data.</text>
</comment>
<dbReference type="InterPro" id="IPR050502">
    <property type="entry name" value="Euk_RNA-bind_prot"/>
</dbReference>
<evidence type="ECO:0000256" key="3">
    <source>
        <dbReference type="SAM" id="MobiDB-lite"/>
    </source>
</evidence>
<dbReference type="PANTHER" id="PTHR48025:SF1">
    <property type="entry name" value="RRM DOMAIN-CONTAINING PROTEIN"/>
    <property type="match status" value="1"/>
</dbReference>
<feature type="compositionally biased region" description="Basic and acidic residues" evidence="3">
    <location>
        <begin position="226"/>
        <end position="235"/>
    </location>
</feature>
<feature type="compositionally biased region" description="Low complexity" evidence="3">
    <location>
        <begin position="200"/>
        <end position="214"/>
    </location>
</feature>
<sequence>MLSSNAKEGDPAVDSDNSDSDSSIDDSVKPVEVVKPVEGDNEVAADAAAPETPAKKKGKKAKAASKGPASKATKSEEGAATAKAKGAKGKRAKADKADLAQNDPGDESEAKPPSAKKAKTAKGAKAKIDIPDDSSSESDSDDEIQPIVKATKPKAVKPAADDDSSEDDDLSDDSSDDEIINAPIKPAKEVLSTPMSAKSQGPKKQQGKGNNHQNTKAKIHPSRLQEQGKGEAVRGSRSEIYCGGLPFKMTQEEIRELFESDCGPVTRINLLEGKGIAFITFGDEESAKKAVEYNDTTYMGRTLKINLTADRPPKPATAQMNQGDPNQPSKAVCVRNLNYNTTEEDMKVLFSECGEVVRCHIPKFEDTGKSTGKCFITFTNEEAAARAVEYNNTDIDGRTVTIQYVASRFGGGGPGGNRGGGRGGRGNGRGRGGSFGGSRGSFNNRDSSRGGAGGMKRPRSFSQDQAPMESAAPKSIVFEDSD</sequence>
<name>A0AAD9PNA7_9APIC</name>
<dbReference type="RefSeq" id="XP_067804756.1">
    <property type="nucleotide sequence ID" value="XM_067945965.1"/>
</dbReference>